<reference evidence="2 3" key="1">
    <citation type="submission" date="2019-02" db="EMBL/GenBank/DDBJ databases">
        <title>Deep-cultivation of Planctomycetes and their phenomic and genomic characterization uncovers novel biology.</title>
        <authorList>
            <person name="Wiegand S."/>
            <person name="Jogler M."/>
            <person name="Boedeker C."/>
            <person name="Pinto D."/>
            <person name="Vollmers J."/>
            <person name="Rivas-Marin E."/>
            <person name="Kohn T."/>
            <person name="Peeters S.H."/>
            <person name="Heuer A."/>
            <person name="Rast P."/>
            <person name="Oberbeckmann S."/>
            <person name="Bunk B."/>
            <person name="Jeske O."/>
            <person name="Meyerdierks A."/>
            <person name="Storesund J.E."/>
            <person name="Kallscheuer N."/>
            <person name="Luecker S."/>
            <person name="Lage O.M."/>
            <person name="Pohl T."/>
            <person name="Merkel B.J."/>
            <person name="Hornburger P."/>
            <person name="Mueller R.-W."/>
            <person name="Bruemmer F."/>
            <person name="Labrenz M."/>
            <person name="Spormann A.M."/>
            <person name="Op den Camp H."/>
            <person name="Overmann J."/>
            <person name="Amann R."/>
            <person name="Jetten M.S.M."/>
            <person name="Mascher T."/>
            <person name="Medema M.H."/>
            <person name="Devos D.P."/>
            <person name="Kaster A.-K."/>
            <person name="Ovreas L."/>
            <person name="Rohde M."/>
            <person name="Galperin M.Y."/>
            <person name="Jogler C."/>
        </authorList>
    </citation>
    <scope>NUCLEOTIDE SEQUENCE [LARGE SCALE GENOMIC DNA]</scope>
    <source>
        <strain evidence="2 3">Pla133</strain>
    </source>
</reference>
<dbReference type="Gene3D" id="3.40.50.1110">
    <property type="entry name" value="SGNH hydrolase"/>
    <property type="match status" value="1"/>
</dbReference>
<proteinExistence type="predicted"/>
<protein>
    <recommendedName>
        <fullName evidence="1">SGNH hydrolase-type esterase domain-containing protein</fullName>
    </recommendedName>
</protein>
<organism evidence="2 3">
    <name type="scientific">Engelhardtia mirabilis</name>
    <dbReference type="NCBI Taxonomy" id="2528011"/>
    <lineage>
        <taxon>Bacteria</taxon>
        <taxon>Pseudomonadati</taxon>
        <taxon>Planctomycetota</taxon>
        <taxon>Planctomycetia</taxon>
        <taxon>Planctomycetia incertae sedis</taxon>
        <taxon>Engelhardtia</taxon>
    </lineage>
</organism>
<dbReference type="GO" id="GO:0016788">
    <property type="term" value="F:hydrolase activity, acting on ester bonds"/>
    <property type="evidence" value="ECO:0007669"/>
    <property type="project" value="UniProtKB-ARBA"/>
</dbReference>
<dbReference type="AlphaFoldDB" id="A0A518BFJ4"/>
<dbReference type="Pfam" id="PF13472">
    <property type="entry name" value="Lipase_GDSL_2"/>
    <property type="match status" value="1"/>
</dbReference>
<dbReference type="InterPro" id="IPR013830">
    <property type="entry name" value="SGNH_hydro"/>
</dbReference>
<dbReference type="EMBL" id="CP036287">
    <property type="protein sequence ID" value="QDU65736.1"/>
    <property type="molecule type" value="Genomic_DNA"/>
</dbReference>
<accession>A0A518BFJ4</accession>
<name>A0A518BFJ4_9BACT</name>
<feature type="domain" description="SGNH hydrolase-type esterase" evidence="1">
    <location>
        <begin position="99"/>
        <end position="277"/>
    </location>
</feature>
<dbReference type="KEGG" id="pbap:Pla133_08020"/>
<keyword evidence="3" id="KW-1185">Reference proteome</keyword>
<evidence type="ECO:0000313" key="3">
    <source>
        <dbReference type="Proteomes" id="UP000316921"/>
    </source>
</evidence>
<sequence>MTDVQLALTRTRRRRRVAAVCVGLVLGVFTGEIWARMTHGAPLPERLPILRVQANELRGWEMVPGETHYTYLNPVRVNALGLRGAEVGERAPGEYRVLALGDSLVYGQGVADDQTLPAHLRQILTERLGRPVSVVNGGLRAYATHQELGLLRDLGDEVAPDLVLLFWYWNDVDERDVPATAARLAASGPIAFDIGDPPSGLPLLKWRIKQLLRGSALIMVVNDELRRFEDPYPWMETALAEVERLDGYLAQFQAECERLGARFAMVTIPPAAAVLNAHPADPVTARAIAIASARGIPTIALGDDLRELVKTTGELPLVPFDGHYDDAGNRALALETARFLATQEWFGQPD</sequence>
<dbReference type="Proteomes" id="UP000316921">
    <property type="component" value="Chromosome"/>
</dbReference>
<dbReference type="RefSeq" id="WP_145062622.1">
    <property type="nucleotide sequence ID" value="NZ_CP036287.1"/>
</dbReference>
<evidence type="ECO:0000313" key="2">
    <source>
        <dbReference type="EMBL" id="QDU65736.1"/>
    </source>
</evidence>
<gene>
    <name evidence="2" type="ORF">Pla133_08020</name>
</gene>
<dbReference type="SUPFAM" id="SSF52266">
    <property type="entry name" value="SGNH hydrolase"/>
    <property type="match status" value="1"/>
</dbReference>
<evidence type="ECO:0000259" key="1">
    <source>
        <dbReference type="Pfam" id="PF13472"/>
    </source>
</evidence>
<dbReference type="InterPro" id="IPR036514">
    <property type="entry name" value="SGNH_hydro_sf"/>
</dbReference>